<name>A0A1F4ULI8_UNCKA</name>
<dbReference type="InterPro" id="IPR001199">
    <property type="entry name" value="Cyt_B5-like_heme/steroid-bd"/>
</dbReference>
<dbReference type="EMBL" id="MEUV01000021">
    <property type="protein sequence ID" value="OGC45817.1"/>
    <property type="molecule type" value="Genomic_DNA"/>
</dbReference>
<dbReference type="GO" id="GO:0046872">
    <property type="term" value="F:metal ion binding"/>
    <property type="evidence" value="ECO:0007669"/>
    <property type="project" value="UniProtKB-KW"/>
</dbReference>
<dbReference type="PANTHER" id="PTHR19359">
    <property type="entry name" value="CYTOCHROME B5"/>
    <property type="match status" value="1"/>
</dbReference>
<evidence type="ECO:0000256" key="1">
    <source>
        <dbReference type="ARBA" id="ARBA00022617"/>
    </source>
</evidence>
<accession>A0A1F4ULI8</accession>
<dbReference type="Proteomes" id="UP000178615">
    <property type="component" value="Unassembled WGS sequence"/>
</dbReference>
<dbReference type="Gene3D" id="3.10.120.10">
    <property type="entry name" value="Cytochrome b5-like heme/steroid binding domain"/>
    <property type="match status" value="1"/>
</dbReference>
<evidence type="ECO:0000313" key="7">
    <source>
        <dbReference type="Proteomes" id="UP000178615"/>
    </source>
</evidence>
<dbReference type="InterPro" id="IPR050668">
    <property type="entry name" value="Cytochrome_b5"/>
</dbReference>
<dbReference type="GO" id="GO:0016020">
    <property type="term" value="C:membrane"/>
    <property type="evidence" value="ECO:0007669"/>
    <property type="project" value="TreeGrafter"/>
</dbReference>
<gene>
    <name evidence="6" type="ORF">A2V49_00200</name>
</gene>
<feature type="domain" description="Cytochrome b5 heme-binding" evidence="5">
    <location>
        <begin position="59"/>
        <end position="138"/>
    </location>
</feature>
<comment type="similarity">
    <text evidence="4">Belongs to the cytochrome b5 family.</text>
</comment>
<evidence type="ECO:0000256" key="4">
    <source>
        <dbReference type="ARBA" id="ARBA00038168"/>
    </source>
</evidence>
<reference evidence="6 7" key="1">
    <citation type="journal article" date="2016" name="Nat. Commun.">
        <title>Thousands of microbial genomes shed light on interconnected biogeochemical processes in an aquifer system.</title>
        <authorList>
            <person name="Anantharaman K."/>
            <person name="Brown C.T."/>
            <person name="Hug L.A."/>
            <person name="Sharon I."/>
            <person name="Castelle C.J."/>
            <person name="Probst A.J."/>
            <person name="Thomas B.C."/>
            <person name="Singh A."/>
            <person name="Wilkins M.J."/>
            <person name="Karaoz U."/>
            <person name="Brodie E.L."/>
            <person name="Williams K.H."/>
            <person name="Hubbard S.S."/>
            <person name="Banfield J.F."/>
        </authorList>
    </citation>
    <scope>NUCLEOTIDE SEQUENCE [LARGE SCALE GENOMIC DNA]</scope>
</reference>
<proteinExistence type="inferred from homology"/>
<keyword evidence="2" id="KW-0479">Metal-binding</keyword>
<evidence type="ECO:0000313" key="6">
    <source>
        <dbReference type="EMBL" id="OGC45817.1"/>
    </source>
</evidence>
<sequence length="138" mass="15086">MQNKNKLIILIFLLILGGIAVASIYGKKLSAKKEVEPVNNMVGTNKPIKVPETTATDIEKQSMLDIIVSHNNESDCWVVINSKVYNITSLFGVHPGGNDPLKNSCGKDATELFTTRGKEPANPHPSTAKMKLEELLVK</sequence>
<evidence type="ECO:0000256" key="3">
    <source>
        <dbReference type="ARBA" id="ARBA00023004"/>
    </source>
</evidence>
<comment type="caution">
    <text evidence="6">The sequence shown here is derived from an EMBL/GenBank/DDBJ whole genome shotgun (WGS) entry which is preliminary data.</text>
</comment>
<dbReference type="GO" id="GO:0020037">
    <property type="term" value="F:heme binding"/>
    <property type="evidence" value="ECO:0007669"/>
    <property type="project" value="TreeGrafter"/>
</dbReference>
<dbReference type="SUPFAM" id="SSF55856">
    <property type="entry name" value="Cytochrome b5-like heme/steroid binding domain"/>
    <property type="match status" value="1"/>
</dbReference>
<dbReference type="Pfam" id="PF00173">
    <property type="entry name" value="Cyt-b5"/>
    <property type="match status" value="1"/>
</dbReference>
<protein>
    <recommendedName>
        <fullName evidence="5">Cytochrome b5 heme-binding domain-containing protein</fullName>
    </recommendedName>
</protein>
<dbReference type="AlphaFoldDB" id="A0A1F4ULI8"/>
<dbReference type="SMART" id="SM01117">
    <property type="entry name" value="Cyt-b5"/>
    <property type="match status" value="1"/>
</dbReference>
<dbReference type="InterPro" id="IPR036400">
    <property type="entry name" value="Cyt_B5-like_heme/steroid_sf"/>
</dbReference>
<evidence type="ECO:0000259" key="5">
    <source>
        <dbReference type="PROSITE" id="PS50255"/>
    </source>
</evidence>
<evidence type="ECO:0000256" key="2">
    <source>
        <dbReference type="ARBA" id="ARBA00022723"/>
    </source>
</evidence>
<organism evidence="6 7">
    <name type="scientific">candidate division WWE3 bacterium RBG_19FT_COMBO_34_6</name>
    <dbReference type="NCBI Taxonomy" id="1802612"/>
    <lineage>
        <taxon>Bacteria</taxon>
        <taxon>Katanobacteria</taxon>
    </lineage>
</organism>
<keyword evidence="1" id="KW-0349">Heme</keyword>
<keyword evidence="3" id="KW-0408">Iron</keyword>
<dbReference type="PROSITE" id="PS50255">
    <property type="entry name" value="CYTOCHROME_B5_2"/>
    <property type="match status" value="1"/>
</dbReference>